<dbReference type="EMBL" id="HBEB01017496">
    <property type="protein sequence ID" value="CAD8276943.1"/>
    <property type="molecule type" value="Transcribed_RNA"/>
</dbReference>
<evidence type="ECO:0000256" key="10">
    <source>
        <dbReference type="SAM" id="MobiDB-lite"/>
    </source>
</evidence>
<evidence type="ECO:0000313" key="12">
    <source>
        <dbReference type="EMBL" id="CAD8276943.1"/>
    </source>
</evidence>
<evidence type="ECO:0000259" key="11">
    <source>
        <dbReference type="PROSITE" id="PS50059"/>
    </source>
</evidence>
<dbReference type="GO" id="GO:0003755">
    <property type="term" value="F:peptidyl-prolyl cis-trans isomerase activity"/>
    <property type="evidence" value="ECO:0007669"/>
    <property type="project" value="UniProtKB-KW"/>
</dbReference>
<evidence type="ECO:0000256" key="9">
    <source>
        <dbReference type="SAM" id="Coils"/>
    </source>
</evidence>
<feature type="repeat" description="TPR" evidence="8">
    <location>
        <begin position="583"/>
        <end position="616"/>
    </location>
</feature>
<dbReference type="InterPro" id="IPR001179">
    <property type="entry name" value="PPIase_FKBP_dom"/>
</dbReference>
<keyword evidence="6 7" id="KW-0413">Isomerase</keyword>
<comment type="catalytic activity">
    <reaction evidence="1 7">
        <text>[protein]-peptidylproline (omega=180) = [protein]-peptidylproline (omega=0)</text>
        <dbReference type="Rhea" id="RHEA:16237"/>
        <dbReference type="Rhea" id="RHEA-COMP:10747"/>
        <dbReference type="Rhea" id="RHEA-COMP:10748"/>
        <dbReference type="ChEBI" id="CHEBI:83833"/>
        <dbReference type="ChEBI" id="CHEBI:83834"/>
        <dbReference type="EC" id="5.2.1.8"/>
    </reaction>
</comment>
<dbReference type="InterPro" id="IPR046357">
    <property type="entry name" value="PPIase_dom_sf"/>
</dbReference>
<feature type="coiled-coil region" evidence="9">
    <location>
        <begin position="609"/>
        <end position="636"/>
    </location>
</feature>
<dbReference type="AlphaFoldDB" id="A0A7R9YNQ7"/>
<name>A0A7R9YNQ7_DIALT</name>
<keyword evidence="3" id="KW-0677">Repeat</keyword>
<accession>A0A7R9YNQ7</accession>
<dbReference type="InterPro" id="IPR011990">
    <property type="entry name" value="TPR-like_helical_dom_sf"/>
</dbReference>
<evidence type="ECO:0000256" key="3">
    <source>
        <dbReference type="ARBA" id="ARBA00022737"/>
    </source>
</evidence>
<protein>
    <recommendedName>
        <fullName evidence="2 7">peptidylprolyl isomerase</fullName>
        <ecNumber evidence="2 7">5.2.1.8</ecNumber>
    </recommendedName>
</protein>
<dbReference type="SMART" id="SM00028">
    <property type="entry name" value="TPR"/>
    <property type="match status" value="2"/>
</dbReference>
<gene>
    <name evidence="12" type="ORF">PLUT1463_LOCUS11260</name>
</gene>
<evidence type="ECO:0000256" key="4">
    <source>
        <dbReference type="ARBA" id="ARBA00022803"/>
    </source>
</evidence>
<dbReference type="InterPro" id="IPR050754">
    <property type="entry name" value="FKBP4/5/8-like"/>
</dbReference>
<dbReference type="EC" id="5.2.1.8" evidence="2 7"/>
<reference evidence="12" key="1">
    <citation type="submission" date="2021-01" db="EMBL/GenBank/DDBJ databases">
        <authorList>
            <person name="Corre E."/>
            <person name="Pelletier E."/>
            <person name="Niang G."/>
            <person name="Scheremetjew M."/>
            <person name="Finn R."/>
            <person name="Kale V."/>
            <person name="Holt S."/>
            <person name="Cochrane G."/>
            <person name="Meng A."/>
            <person name="Brown T."/>
            <person name="Cohen L."/>
        </authorList>
    </citation>
    <scope>NUCLEOTIDE SEQUENCE</scope>
    <source>
        <strain evidence="12">RCC1537</strain>
    </source>
</reference>
<evidence type="ECO:0000256" key="8">
    <source>
        <dbReference type="PROSITE-ProRule" id="PRU00339"/>
    </source>
</evidence>
<dbReference type="InterPro" id="IPR019734">
    <property type="entry name" value="TPR_rpt"/>
</dbReference>
<dbReference type="Gene3D" id="1.25.40.10">
    <property type="entry name" value="Tetratricopeptide repeat domain"/>
    <property type="match status" value="1"/>
</dbReference>
<sequence>MGENMIGEERDISRGKGECLKKLIKPGKGYDNPTAPYEVVVKYTATVQGADAPFDAAHAESPVAFALHPEGEGCPVPVGVCKALRTFLKGERSLLTLQPAVAFGESGDDAKGVPAGAVCLYEVELVDYFKVDTLRDGLIKVKCVEDAKTWEAIEPHSEVFVAYELRLSDGKVVKAADGSKSSTPFVMGDDEGNARAGYPPFLGQILGSVHAKSRYEVAIAAEAAYGAAGEPTLGVPADSALDMSVQVLDVYPVDELAKDGPGTLTKKTMNKGDGWMTPHVGWELHVHYTHTRADGSVVRSTRDGEPLVFTLGQEAAAGLPRVFEHVRGMKRHELAHFHASADWSGDAADGSVFDIELLNWAEVKVVPKTNDEVRTKVLDGGDGSYERPNDGATVRAHVTVRLASAATNGNAPPPLEDSTGGEPFEFVIDDDVMLPAVEMAIKDMAKGSKAELAVPPSWGYTPALAGSRGVPESAVGEPLVVLLELVSFDKAKDEWDLAADERLSMQKRKKEQGNKLFAQGRFMQALPKYEKSISVVQDHEDLFDEQTVRPEVNKMRVQCLLNKAPQLALDQATKALSIDAESAKGFLRRGQAHSRMGNLAEAKADLLKVLKLDATNRDAREELKLIKDKAEAHRKKEKAIFSRMFDKISLSTPEESMHPAAADAMQSGDPFDDEAEEGAEQEVEATNGA</sequence>
<feature type="compositionally biased region" description="Acidic residues" evidence="10">
    <location>
        <begin position="670"/>
        <end position="683"/>
    </location>
</feature>
<keyword evidence="4 8" id="KW-0802">TPR repeat</keyword>
<evidence type="ECO:0000256" key="5">
    <source>
        <dbReference type="ARBA" id="ARBA00023110"/>
    </source>
</evidence>
<dbReference type="PROSITE" id="PS50005">
    <property type="entry name" value="TPR"/>
    <property type="match status" value="1"/>
</dbReference>
<feature type="domain" description="PPIase FKBP-type" evidence="11">
    <location>
        <begin position="156"/>
        <end position="251"/>
    </location>
</feature>
<dbReference type="PROSITE" id="PS50059">
    <property type="entry name" value="FKBP_PPIASE"/>
    <property type="match status" value="3"/>
</dbReference>
<evidence type="ECO:0000256" key="1">
    <source>
        <dbReference type="ARBA" id="ARBA00000971"/>
    </source>
</evidence>
<evidence type="ECO:0000256" key="7">
    <source>
        <dbReference type="PROSITE-ProRule" id="PRU00277"/>
    </source>
</evidence>
<feature type="domain" description="PPIase FKBP-type" evidence="11">
    <location>
        <begin position="391"/>
        <end position="489"/>
    </location>
</feature>
<proteinExistence type="predicted"/>
<organism evidence="12">
    <name type="scientific">Diacronema lutheri</name>
    <name type="common">Unicellular marine alga</name>
    <name type="synonym">Monochrysis lutheri</name>
    <dbReference type="NCBI Taxonomy" id="2081491"/>
    <lineage>
        <taxon>Eukaryota</taxon>
        <taxon>Haptista</taxon>
        <taxon>Haptophyta</taxon>
        <taxon>Pavlovophyceae</taxon>
        <taxon>Pavlovales</taxon>
        <taxon>Pavlovaceae</taxon>
        <taxon>Diacronema</taxon>
    </lineage>
</organism>
<keyword evidence="9" id="KW-0175">Coiled coil</keyword>
<keyword evidence="5 7" id="KW-0697">Rotamase</keyword>
<dbReference type="Gene3D" id="3.10.50.40">
    <property type="match status" value="4"/>
</dbReference>
<feature type="region of interest" description="Disordered" evidence="10">
    <location>
        <begin position="651"/>
        <end position="689"/>
    </location>
</feature>
<dbReference type="Pfam" id="PF00254">
    <property type="entry name" value="FKBP_C"/>
    <property type="match status" value="2"/>
</dbReference>
<dbReference type="PANTHER" id="PTHR46512">
    <property type="entry name" value="PEPTIDYLPROLYL ISOMERASE"/>
    <property type="match status" value="1"/>
</dbReference>
<evidence type="ECO:0000256" key="2">
    <source>
        <dbReference type="ARBA" id="ARBA00013194"/>
    </source>
</evidence>
<evidence type="ECO:0000256" key="6">
    <source>
        <dbReference type="ARBA" id="ARBA00023235"/>
    </source>
</evidence>
<dbReference type="SUPFAM" id="SSF48452">
    <property type="entry name" value="TPR-like"/>
    <property type="match status" value="1"/>
</dbReference>
<dbReference type="SUPFAM" id="SSF54534">
    <property type="entry name" value="FKBP-like"/>
    <property type="match status" value="4"/>
</dbReference>
<dbReference type="PANTHER" id="PTHR46512:SF9">
    <property type="entry name" value="PEPTIDYLPROLYL ISOMERASE"/>
    <property type="match status" value="1"/>
</dbReference>
<feature type="domain" description="PPIase FKBP-type" evidence="11">
    <location>
        <begin position="36"/>
        <end position="129"/>
    </location>
</feature>